<dbReference type="InterPro" id="IPR026444">
    <property type="entry name" value="Secre_tail"/>
</dbReference>
<dbReference type="Gene3D" id="2.60.20.10">
    <property type="entry name" value="Crystallins"/>
    <property type="match status" value="1"/>
</dbReference>
<dbReference type="Proteomes" id="UP000298471">
    <property type="component" value="Unassembled WGS sequence"/>
</dbReference>
<dbReference type="AlphaFoldDB" id="A0A4Z0QA34"/>
<organism evidence="7 8">
    <name type="scientific">Hymenobacter metallicola</name>
    <dbReference type="NCBI Taxonomy" id="2563114"/>
    <lineage>
        <taxon>Bacteria</taxon>
        <taxon>Pseudomonadati</taxon>
        <taxon>Bacteroidota</taxon>
        <taxon>Cytophagia</taxon>
        <taxon>Cytophagales</taxon>
        <taxon>Hymenobacteraceae</taxon>
        <taxon>Hymenobacter</taxon>
    </lineage>
</organism>
<evidence type="ECO:0000313" key="7">
    <source>
        <dbReference type="EMBL" id="TGE26928.1"/>
    </source>
</evidence>
<dbReference type="InterPro" id="IPR011024">
    <property type="entry name" value="G_crystallin-like"/>
</dbReference>
<accession>A0A4Z0QA34</accession>
<reference evidence="7 8" key="1">
    <citation type="submission" date="2019-04" db="EMBL/GenBank/DDBJ databases">
        <authorList>
            <person name="Feng G."/>
            <person name="Zhang J."/>
            <person name="Zhu H."/>
        </authorList>
    </citation>
    <scope>NUCLEOTIDE SEQUENCE [LARGE SCALE GENOMIC DNA]</scope>
    <source>
        <strain evidence="7 8">9PBR-1</strain>
    </source>
</reference>
<evidence type="ECO:0000256" key="4">
    <source>
        <dbReference type="SAM" id="SignalP"/>
    </source>
</evidence>
<evidence type="ECO:0000259" key="5">
    <source>
        <dbReference type="PROSITE" id="PS50915"/>
    </source>
</evidence>
<dbReference type="SUPFAM" id="SSF89260">
    <property type="entry name" value="Collagen-binding domain"/>
    <property type="match status" value="1"/>
</dbReference>
<dbReference type="SUPFAM" id="SSF55486">
    <property type="entry name" value="Metalloproteases ('zincins'), catalytic domain"/>
    <property type="match status" value="1"/>
</dbReference>
<dbReference type="RefSeq" id="WP_135394857.1">
    <property type="nucleotide sequence ID" value="NZ_SRMB01000002.1"/>
</dbReference>
<protein>
    <submittedName>
        <fullName evidence="7">Carbohydrate-binding protein</fullName>
    </submittedName>
</protein>
<gene>
    <name evidence="7" type="ORF">E5K02_11005</name>
</gene>
<dbReference type="EMBL" id="SRMB01000002">
    <property type="protein sequence ID" value="TGE26928.1"/>
    <property type="molecule type" value="Genomic_DNA"/>
</dbReference>
<dbReference type="InterPro" id="IPR006584">
    <property type="entry name" value="Cellulose-bd_IV"/>
</dbReference>
<feature type="domain" description="Beta/gamma crystallin 'Greek key'" evidence="5">
    <location>
        <begin position="548"/>
        <end position="593"/>
    </location>
</feature>
<comment type="caution">
    <text evidence="7">The sequence shown here is derived from an EMBL/GenBank/DDBJ whole genome shotgun (WGS) entry which is preliminary data.</text>
</comment>
<dbReference type="Gene3D" id="2.60.120.380">
    <property type="match status" value="1"/>
</dbReference>
<proteinExistence type="inferred from homology"/>
<dbReference type="GO" id="GO:0030246">
    <property type="term" value="F:carbohydrate binding"/>
    <property type="evidence" value="ECO:0007669"/>
    <property type="project" value="InterPro"/>
</dbReference>
<dbReference type="SMART" id="SM00606">
    <property type="entry name" value="CBD_IV"/>
    <property type="match status" value="1"/>
</dbReference>
<comment type="similarity">
    <text evidence="1">Belongs to the beta/gamma-crystallin family.</text>
</comment>
<dbReference type="Pfam" id="PF04151">
    <property type="entry name" value="PPC"/>
    <property type="match status" value="1"/>
</dbReference>
<evidence type="ECO:0000313" key="8">
    <source>
        <dbReference type="Proteomes" id="UP000298471"/>
    </source>
</evidence>
<keyword evidence="3" id="KW-0677">Repeat</keyword>
<dbReference type="NCBIfam" id="TIGR04183">
    <property type="entry name" value="Por_Secre_tail"/>
    <property type="match status" value="1"/>
</dbReference>
<dbReference type="InterPro" id="IPR005084">
    <property type="entry name" value="CBM6"/>
</dbReference>
<feature type="domain" description="CBM6" evidence="6">
    <location>
        <begin position="600"/>
        <end position="722"/>
    </location>
</feature>
<evidence type="ECO:0000256" key="1">
    <source>
        <dbReference type="ARBA" id="ARBA00009646"/>
    </source>
</evidence>
<dbReference type="Gene3D" id="2.60.120.260">
    <property type="entry name" value="Galactose-binding domain-like"/>
    <property type="match status" value="1"/>
</dbReference>
<dbReference type="InterPro" id="IPR008979">
    <property type="entry name" value="Galactose-bd-like_sf"/>
</dbReference>
<dbReference type="PROSITE" id="PS50915">
    <property type="entry name" value="CRYSTALLIN_BETA_GAMMA"/>
    <property type="match status" value="1"/>
</dbReference>
<dbReference type="SUPFAM" id="SSF49785">
    <property type="entry name" value="Galactose-binding domain-like"/>
    <property type="match status" value="1"/>
</dbReference>
<evidence type="ECO:0000259" key="6">
    <source>
        <dbReference type="PROSITE" id="PS51175"/>
    </source>
</evidence>
<evidence type="ECO:0000256" key="3">
    <source>
        <dbReference type="ARBA" id="ARBA00022737"/>
    </source>
</evidence>
<sequence>MKQVYRYGLSGLLLLGGLAAPGRARAQDAKASFSLGSTQDLVRQLEAQVAPDAAQRSTPTVTLRVSATKAFTGKVNFRQDLSTDGEYLIGEIQNVPGSSFLLRIEGSTVQGNIIFRQTRQAYQYSADARGIVRIQPADINKVICIDYNEPVGLATPTLRGDNTASRAAVVSLQSYPGARGCIMLDFDGQYVSGTPWNNGNPINAAPAGMTDAAIQEFWELVSEDFRPFNMNVTTDEAVFNSYPKTMRMRCIITPTNTAAPGAGGVAYLTSFNWNDDTPCWVFMTSPKAGGEAASHEVGHTLGLSHDGRTNPKEEYYDARTSAGNWAPIMGAGYYKPVTHWSRGEYAYASQTQDDLAIMAGATYNVGYRNDDHANGISGATALGRNGTSVSGSGIIERTADQDYFTFTCGAGTVNLNLNTVGRHGDLDIVGRLFNSSGGLIGTYDTQGSLSTTVSANLAAGTYYLQIDGTSYGNPTTEGYSDYGSLGTFSISGTVPAGGTTAGVATVFKDCNYTGAAVALPVGDYNLAALQSRGILNDDVSSLTVNGGYQVVLYENDNFTGAALTLTASNSCLVNNPLGTGNWNDKATSLRVQPAASSFSVTLQAEAASVNNGMTVETCTDAGGGQNMGYVDAGDYLVWNGINFPTSGSYTIEYRVASGGSGGTISSDLNAGAIQLGNSAIPGTGGWQNWTTVSRTVTINAGTYNFGIYAQTGGWNINWVRISKAGAARTMLASEVAAPETAPTLEIYPNPVTDQLQIRSDASLAGSDYQILDAWGKTVATGSAASGRLNVSHLQPGMYTLRLVIEGKAQPAKRFLK</sequence>
<dbReference type="OrthoDB" id="954626at2"/>
<keyword evidence="2 4" id="KW-0732">Signal</keyword>
<dbReference type="SMART" id="SM00247">
    <property type="entry name" value="XTALbg"/>
    <property type="match status" value="1"/>
</dbReference>
<dbReference type="SUPFAM" id="SSF49695">
    <property type="entry name" value="gamma-Crystallin-like"/>
    <property type="match status" value="1"/>
</dbReference>
<dbReference type="CDD" id="cd04080">
    <property type="entry name" value="CBM6_cellulase-like"/>
    <property type="match status" value="1"/>
</dbReference>
<dbReference type="InterPro" id="IPR001064">
    <property type="entry name" value="Beta/gamma_crystallin"/>
</dbReference>
<dbReference type="Pfam" id="PF03422">
    <property type="entry name" value="CBM_6"/>
    <property type="match status" value="1"/>
</dbReference>
<dbReference type="InterPro" id="IPR007280">
    <property type="entry name" value="Peptidase_C_arc/bac"/>
</dbReference>
<keyword evidence="8" id="KW-1185">Reference proteome</keyword>
<dbReference type="PROSITE" id="PS51175">
    <property type="entry name" value="CBM6"/>
    <property type="match status" value="1"/>
</dbReference>
<dbReference type="Pfam" id="PF18962">
    <property type="entry name" value="Por_Secre_tail"/>
    <property type="match status" value="1"/>
</dbReference>
<evidence type="ECO:0000256" key="2">
    <source>
        <dbReference type="ARBA" id="ARBA00022729"/>
    </source>
</evidence>
<feature type="signal peptide" evidence="4">
    <location>
        <begin position="1"/>
        <end position="26"/>
    </location>
</feature>
<name>A0A4Z0QA34_9BACT</name>
<feature type="chain" id="PRO_5021225111" evidence="4">
    <location>
        <begin position="27"/>
        <end position="816"/>
    </location>
</feature>